<dbReference type="RefSeq" id="WP_073393901.1">
    <property type="nucleotide sequence ID" value="NZ_FRBX01000001.1"/>
</dbReference>
<feature type="region of interest" description="Disordered" evidence="1">
    <location>
        <begin position="55"/>
        <end position="74"/>
    </location>
</feature>
<evidence type="ECO:0000256" key="1">
    <source>
        <dbReference type="SAM" id="MobiDB-lite"/>
    </source>
</evidence>
<organism evidence="2 5">
    <name type="scientific">Flavobacterium pectinovorum</name>
    <dbReference type="NCBI Taxonomy" id="29533"/>
    <lineage>
        <taxon>Bacteria</taxon>
        <taxon>Pseudomonadati</taxon>
        <taxon>Bacteroidota</taxon>
        <taxon>Flavobacteriia</taxon>
        <taxon>Flavobacteriales</taxon>
        <taxon>Flavobacteriaceae</taxon>
        <taxon>Flavobacterium</taxon>
    </lineage>
</organism>
<gene>
    <name evidence="2" type="ORF">B0A72_12940</name>
    <name evidence="3" type="ORF">SAMN05444387_0938</name>
</gene>
<sequence>MEKSIKNSEIHKVDSLHSEICVAYNNDFTYRKAYKGDWGHWDDLPETSSLNLSCAENDGNSIGQNESPSGDTYL</sequence>
<evidence type="ECO:0000313" key="3">
    <source>
        <dbReference type="EMBL" id="SHL56847.1"/>
    </source>
</evidence>
<comment type="caution">
    <text evidence="2">The sequence shown here is derived from an EMBL/GenBank/DDBJ whole genome shotgun (WGS) entry which is preliminary data.</text>
</comment>
<dbReference type="Proteomes" id="UP000184216">
    <property type="component" value="Unassembled WGS sequence"/>
</dbReference>
<name>A0AB36NZW4_9FLAO</name>
<evidence type="ECO:0000313" key="5">
    <source>
        <dbReference type="Proteomes" id="UP000198431"/>
    </source>
</evidence>
<reference evidence="2 5" key="1">
    <citation type="submission" date="2016-11" db="EMBL/GenBank/DDBJ databases">
        <title>Whole genomes of Flavobacteriaceae.</title>
        <authorList>
            <person name="Stine C."/>
            <person name="Li C."/>
            <person name="Tadesse D."/>
        </authorList>
    </citation>
    <scope>NUCLEOTIDE SEQUENCE [LARGE SCALE GENOMIC DNA]</scope>
    <source>
        <strain evidence="2 5">ATCC 19366</strain>
    </source>
</reference>
<proteinExistence type="predicted"/>
<keyword evidence="4" id="KW-1185">Reference proteome</keyword>
<accession>A0AB36NZW4</accession>
<evidence type="ECO:0000313" key="4">
    <source>
        <dbReference type="Proteomes" id="UP000184216"/>
    </source>
</evidence>
<dbReference type="EMBL" id="MUHB01000010">
    <property type="protein sequence ID" value="OXB04395.1"/>
    <property type="molecule type" value="Genomic_DNA"/>
</dbReference>
<reference evidence="3 4" key="2">
    <citation type="submission" date="2016-11" db="EMBL/GenBank/DDBJ databases">
        <authorList>
            <person name="Varghese N."/>
            <person name="Submissions S."/>
        </authorList>
    </citation>
    <scope>NUCLEOTIDE SEQUENCE [LARGE SCALE GENOMIC DNA]</scope>
    <source>
        <strain evidence="3 4">DSM 6368</strain>
    </source>
</reference>
<dbReference type="AlphaFoldDB" id="A0AB36NZW4"/>
<dbReference type="Proteomes" id="UP000198431">
    <property type="component" value="Unassembled WGS sequence"/>
</dbReference>
<protein>
    <submittedName>
        <fullName evidence="2">Uncharacterized protein</fullName>
    </submittedName>
</protein>
<evidence type="ECO:0000313" key="2">
    <source>
        <dbReference type="EMBL" id="OXB04395.1"/>
    </source>
</evidence>
<dbReference type="EMBL" id="FRBX01000001">
    <property type="protein sequence ID" value="SHL56847.1"/>
    <property type="molecule type" value="Genomic_DNA"/>
</dbReference>